<dbReference type="Proteomes" id="UP000604046">
    <property type="component" value="Unassembled WGS sequence"/>
</dbReference>
<dbReference type="Gene3D" id="3.60.10.10">
    <property type="entry name" value="Endonuclease/exonuclease/phosphatase"/>
    <property type="match status" value="1"/>
</dbReference>
<dbReference type="AlphaFoldDB" id="A0A812P970"/>
<proteinExistence type="predicted"/>
<dbReference type="InterPro" id="IPR036691">
    <property type="entry name" value="Endo/exonu/phosph_ase_sf"/>
</dbReference>
<gene>
    <name evidence="1" type="primary">Pfkfb3</name>
    <name evidence="1" type="ORF">SNAT2548_LOCUS18848</name>
</gene>
<dbReference type="EMBL" id="CAJNDS010002157">
    <property type="protein sequence ID" value="CAE7355073.1"/>
    <property type="molecule type" value="Genomic_DNA"/>
</dbReference>
<organism evidence="1 2">
    <name type="scientific">Symbiodinium natans</name>
    <dbReference type="NCBI Taxonomy" id="878477"/>
    <lineage>
        <taxon>Eukaryota</taxon>
        <taxon>Sar</taxon>
        <taxon>Alveolata</taxon>
        <taxon>Dinophyceae</taxon>
        <taxon>Suessiales</taxon>
        <taxon>Symbiodiniaceae</taxon>
        <taxon>Symbiodinium</taxon>
    </lineage>
</organism>
<evidence type="ECO:0000313" key="1">
    <source>
        <dbReference type="EMBL" id="CAE7355073.1"/>
    </source>
</evidence>
<reference evidence="1" key="1">
    <citation type="submission" date="2021-02" db="EMBL/GenBank/DDBJ databases">
        <authorList>
            <person name="Dougan E. K."/>
            <person name="Rhodes N."/>
            <person name="Thang M."/>
            <person name="Chan C."/>
        </authorList>
    </citation>
    <scope>NUCLEOTIDE SEQUENCE</scope>
</reference>
<comment type="caution">
    <text evidence="1">The sequence shown here is derived from an EMBL/GenBank/DDBJ whole genome shotgun (WGS) entry which is preliminary data.</text>
</comment>
<keyword evidence="2" id="KW-1185">Reference proteome</keyword>
<protein>
    <submittedName>
        <fullName evidence="1">Pfkfb3 protein</fullName>
    </submittedName>
</protein>
<accession>A0A812P970</accession>
<sequence>MANLYAPEADRVVSRAFCDEGNGARIFFNISSLSRAGSRPESEIEIHLEGSTYDFLLTDTWNLQGKSLKAVSGWLQVVDPGIEFLALQEVGGTKTLPLVSNESSATPLGSLSEYQFFDDDELADYRVFGSSELQSHLAQVILLPQDSIDFVRGTHKGERVIGVHYEASSSCSPRWLFSVHMPHNDNSEEMYAASVAELATLCHQHRDEQTIFVGDFNSEQGFLVRWLSKFTPIPDMSSAVPLQQQAAVREAVDSLQLATGEFAVVHFSHDEISAAIAALKTGYGASGPNLPDSLAPCKGDKSWTHFVLHTGDIASAFDSLHHSEIADFIQRYTPARLSREGHRSSIGSWGWLFVDDMLLQFGSWASSIELLPRIVAALAKAGLRLSLQKTELMAHPDTLRLGREIPIPDDHILTQIPWTSQTKYLRKPFRHVDVGENLYMLFRPTIRRAVHQGLSSLQPVLKGLTWNQPSLALSLCNKYIGAKWLWLAPVLSINQSSLQDIQVLQVTVLVCLLKLYLPVHLKHATAMSLHRIRRRATMVFLSANPAGSWTFMTRQRTWGYMGHLLRKPVEHLTRQALVDTASAQRPQGGLANTPGKWLTKTASAVFMETLGLDSVVARAAQREDWCAKGRSHFMTLSHVESHSRLGSGVWGRWQDALLQHVPWMFSMVLLCGAEGYQAHWIDETHGMQGWQLDSEISVALRSFLLHVRMLYENWVFLLNIPHGVWDAICSELHAMSAEFSVATQCVVLFVTFT</sequence>
<evidence type="ECO:0000313" key="2">
    <source>
        <dbReference type="Proteomes" id="UP000604046"/>
    </source>
</evidence>
<name>A0A812P970_9DINO</name>
<dbReference type="SUPFAM" id="SSF56219">
    <property type="entry name" value="DNase I-like"/>
    <property type="match status" value="1"/>
</dbReference>